<evidence type="ECO:0000313" key="3">
    <source>
        <dbReference type="Proteomes" id="UP000595691"/>
    </source>
</evidence>
<evidence type="ECO:0000313" key="2">
    <source>
        <dbReference type="EMBL" id="QQZ10768.1"/>
    </source>
</evidence>
<dbReference type="Pfam" id="PF05239">
    <property type="entry name" value="PRC"/>
    <property type="match status" value="2"/>
</dbReference>
<feature type="domain" description="PRC-barrel" evidence="1">
    <location>
        <begin position="4"/>
        <end position="65"/>
    </location>
</feature>
<dbReference type="SUPFAM" id="SSF50346">
    <property type="entry name" value="PRC-barrel domain"/>
    <property type="match status" value="1"/>
</dbReference>
<dbReference type="InterPro" id="IPR011033">
    <property type="entry name" value="PRC_barrel-like_sf"/>
</dbReference>
<protein>
    <submittedName>
        <fullName evidence="2">PRC-barrel domain-containing protein</fullName>
    </submittedName>
</protein>
<dbReference type="EMBL" id="CP065425">
    <property type="protein sequence ID" value="QQZ10768.1"/>
    <property type="molecule type" value="Genomic_DNA"/>
</dbReference>
<dbReference type="InterPro" id="IPR027275">
    <property type="entry name" value="PRC-brl_dom"/>
</dbReference>
<evidence type="ECO:0000259" key="1">
    <source>
        <dbReference type="Pfam" id="PF05239"/>
    </source>
</evidence>
<reference evidence="2 3" key="1">
    <citation type="submission" date="2020-11" db="EMBL/GenBank/DDBJ databases">
        <title>Taxonomic evaluation of the Bacillus sporothermodurans group of bacteria based on whole genome sequences.</title>
        <authorList>
            <person name="Fiedler G."/>
            <person name="Herbstmann A.-D."/>
            <person name="Doll E."/>
            <person name="Wenning M."/>
            <person name="Brinks E."/>
            <person name="Kabisch J."/>
            <person name="Breitenwieser F."/>
            <person name="Lappann M."/>
            <person name="Boehnlein C."/>
            <person name="Franz C."/>
        </authorList>
    </citation>
    <scope>NUCLEOTIDE SEQUENCE [LARGE SCALE GENOMIC DNA]</scope>
    <source>
        <strain evidence="2 3">JCM 19841</strain>
    </source>
</reference>
<dbReference type="Proteomes" id="UP000595691">
    <property type="component" value="Chromosome"/>
</dbReference>
<proteinExistence type="predicted"/>
<sequence>MRTLSLLKGIPVYNAEGQKKGEVCDLGISDTGKISCLLIKSKNLFSTLYRLPITEVDEFGEQGIILRKSNKLQKYKAIDEEYTICHSKPLLKKLTISRSGDQLGLLEDVYFSEEVGTIIGYELTDGFFTDIMEGKKIVHSVGPPRFGKDAIIVSVNQTRGGETYDEVPQLPK</sequence>
<organism evidence="2 3">
    <name type="scientific">Heyndrickxia vini</name>
    <dbReference type="NCBI Taxonomy" id="1476025"/>
    <lineage>
        <taxon>Bacteria</taxon>
        <taxon>Bacillati</taxon>
        <taxon>Bacillota</taxon>
        <taxon>Bacilli</taxon>
        <taxon>Bacillales</taxon>
        <taxon>Bacillaceae</taxon>
        <taxon>Heyndrickxia</taxon>
    </lineage>
</organism>
<name>A0ABX7E656_9BACI</name>
<dbReference type="Gene3D" id="2.30.30.240">
    <property type="entry name" value="PRC-barrel domain"/>
    <property type="match status" value="1"/>
</dbReference>
<keyword evidence="3" id="KW-1185">Reference proteome</keyword>
<gene>
    <name evidence="2" type="ORF">I5776_07700</name>
</gene>
<feature type="domain" description="PRC-barrel" evidence="1">
    <location>
        <begin position="97"/>
        <end position="155"/>
    </location>
</feature>
<dbReference type="RefSeq" id="WP_202779984.1">
    <property type="nucleotide sequence ID" value="NZ_CP065425.1"/>
</dbReference>
<accession>A0ABX7E656</accession>